<sequence length="757" mass="87164">MFYQYQQTEKPETLEVCGIPFSVSRNERGVVRKIDRETLAFPAACEALFFLGMATDSDYCSEWWAQNEAMYDHSIRLFLGDRLMRIRVIFEDQTEDLISVIFGVNAWNYNLYYRPKEEEQLMAFDAPYQEPFVSDPNAKALKDAAMKLMENTSESAEKCTKWVFGYRVRSDKKIKEIMLLREDSKRANVAVSAVTGLLAGGEIRPEWTLVDQDFFLSRAYYADIDRLARRLYQFRDELPASDAKKEIEGFDAPDVTFAGTPMAEVYTNVYRANIMDMAYGKIDDDGRSHTSTPYTCNFGCYLGFGTFKENSDSYGGHVWTRDIGRTLMELTNFGYFKRVVPAADYLHKLLYYPSVRFPIPHWKRVANLIAKDENDLFNEGKENDGHASVMLFIYSLYRKGVVDRQWLLEHRKELKDAADYYLWQKEHPKESNFSDILFSESEASTQITGGYDLFSNLISSFALLGYADLFREMGDAEYASALSDMAESLREAAGRHFLMEHPRYGKVYTDTTDDCWTYEYKRMVDLLIYSDVFGYDMSYEHPEWFDLLNRTFLAQKEVFYAPESGRQMGYGQGYLTQSVIMLDRYEEMTECIETAAMFCYHHTDHNYIVPEGVIVHGSKRFWYRNSDLGNAVQQAEIVKCARLLLGIDDISPARGLHLVPRLPDGWTSLEADAYPVTKSDHTVVPFAFSYRRGMGDGKITASDGECCYTADWSGDAAVDWIRMGPFNKPDIQITGGVKESVRKIQNRYFVYVKGSQS</sequence>
<comment type="caution">
    <text evidence="1">The sequence shown here is derived from an EMBL/GenBank/DDBJ whole genome shotgun (WGS) entry which is preliminary data.</text>
</comment>
<dbReference type="EMBL" id="DVMM01000210">
    <property type="protein sequence ID" value="HIU30497.1"/>
    <property type="molecule type" value="Genomic_DNA"/>
</dbReference>
<name>A0A9D1I9S2_9CLOT</name>
<dbReference type="Proteomes" id="UP000824089">
    <property type="component" value="Unassembled WGS sequence"/>
</dbReference>
<gene>
    <name evidence="1" type="ORF">IAD50_09420</name>
</gene>
<dbReference type="GO" id="GO:0005975">
    <property type="term" value="P:carbohydrate metabolic process"/>
    <property type="evidence" value="ECO:0007669"/>
    <property type="project" value="InterPro"/>
</dbReference>
<accession>A0A9D1I9S2</accession>
<dbReference type="SUPFAM" id="SSF48208">
    <property type="entry name" value="Six-hairpin glycosidases"/>
    <property type="match status" value="1"/>
</dbReference>
<dbReference type="InterPro" id="IPR008928">
    <property type="entry name" value="6-hairpin_glycosidase_sf"/>
</dbReference>
<dbReference type="InterPro" id="IPR012341">
    <property type="entry name" value="6hp_glycosidase-like_sf"/>
</dbReference>
<evidence type="ECO:0000313" key="1">
    <source>
        <dbReference type="EMBL" id="HIU30497.1"/>
    </source>
</evidence>
<reference evidence="1" key="2">
    <citation type="journal article" date="2021" name="PeerJ">
        <title>Extensive microbial diversity within the chicken gut microbiome revealed by metagenomics and culture.</title>
        <authorList>
            <person name="Gilroy R."/>
            <person name="Ravi A."/>
            <person name="Getino M."/>
            <person name="Pursley I."/>
            <person name="Horton D.L."/>
            <person name="Alikhan N.F."/>
            <person name="Baker D."/>
            <person name="Gharbi K."/>
            <person name="Hall N."/>
            <person name="Watson M."/>
            <person name="Adriaenssens E.M."/>
            <person name="Foster-Nyarko E."/>
            <person name="Jarju S."/>
            <person name="Secka A."/>
            <person name="Antonio M."/>
            <person name="Oren A."/>
            <person name="Chaudhuri R.R."/>
            <person name="La Ragione R."/>
            <person name="Hildebrand F."/>
            <person name="Pallen M.J."/>
        </authorList>
    </citation>
    <scope>NUCLEOTIDE SEQUENCE</scope>
    <source>
        <strain evidence="1">CHK195-4489</strain>
    </source>
</reference>
<reference evidence="1" key="1">
    <citation type="submission" date="2020-10" db="EMBL/GenBank/DDBJ databases">
        <authorList>
            <person name="Gilroy R."/>
        </authorList>
    </citation>
    <scope>NUCLEOTIDE SEQUENCE</scope>
    <source>
        <strain evidence="1">CHK195-4489</strain>
    </source>
</reference>
<organism evidence="1 2">
    <name type="scientific">Candidatus Egerieisoma faecipullorum</name>
    <dbReference type="NCBI Taxonomy" id="2840963"/>
    <lineage>
        <taxon>Bacteria</taxon>
        <taxon>Bacillati</taxon>
        <taxon>Bacillota</taxon>
        <taxon>Clostridia</taxon>
        <taxon>Eubacteriales</taxon>
        <taxon>Clostridiaceae</taxon>
        <taxon>Clostridiaceae incertae sedis</taxon>
        <taxon>Candidatus Egerieisoma</taxon>
    </lineage>
</organism>
<dbReference type="AlphaFoldDB" id="A0A9D1I9S2"/>
<evidence type="ECO:0000313" key="2">
    <source>
        <dbReference type="Proteomes" id="UP000824089"/>
    </source>
</evidence>
<dbReference type="Gene3D" id="1.50.10.10">
    <property type="match status" value="1"/>
</dbReference>
<protein>
    <submittedName>
        <fullName evidence="1">Uncharacterized protein</fullName>
    </submittedName>
</protein>
<proteinExistence type="predicted"/>